<sequence length="201" mass="22443">MVKPHSVSECRDEDDSALNREEDGLGGLPDMLPPTLTGASHNLDMGPEFQLQLFLVNLSPPSPSTVDTTIKKIENILHPPCKTGCGYKVVEMNHILQAWIEMMAMQSRLFKAGDCSNWTAATLQVAAAAGKGEWLVRQIREWCHAFIKNEKNLPTHSYGKFNSSVLEDEDLAQEIHLHLQGKGKFVIRKNGFQIQELDNGF</sequence>
<dbReference type="AlphaFoldDB" id="A0A067PY65"/>
<evidence type="ECO:0000313" key="2">
    <source>
        <dbReference type="EMBL" id="KDQ58815.1"/>
    </source>
</evidence>
<keyword evidence="3" id="KW-1185">Reference proteome</keyword>
<dbReference type="HOGENOM" id="CLU_1360596_0_0_1"/>
<reference evidence="3" key="1">
    <citation type="journal article" date="2014" name="Proc. Natl. Acad. Sci. U.S.A.">
        <title>Extensive sampling of basidiomycete genomes demonstrates inadequacy of the white-rot/brown-rot paradigm for wood decay fungi.</title>
        <authorList>
            <person name="Riley R."/>
            <person name="Salamov A.A."/>
            <person name="Brown D.W."/>
            <person name="Nagy L.G."/>
            <person name="Floudas D."/>
            <person name="Held B.W."/>
            <person name="Levasseur A."/>
            <person name="Lombard V."/>
            <person name="Morin E."/>
            <person name="Otillar R."/>
            <person name="Lindquist E.A."/>
            <person name="Sun H."/>
            <person name="LaButti K.M."/>
            <person name="Schmutz J."/>
            <person name="Jabbour D."/>
            <person name="Luo H."/>
            <person name="Baker S.E."/>
            <person name="Pisabarro A.G."/>
            <person name="Walton J.D."/>
            <person name="Blanchette R.A."/>
            <person name="Henrissat B."/>
            <person name="Martin F."/>
            <person name="Cullen D."/>
            <person name="Hibbett D.S."/>
            <person name="Grigoriev I.V."/>
        </authorList>
    </citation>
    <scope>NUCLEOTIDE SEQUENCE [LARGE SCALE GENOMIC DNA]</scope>
    <source>
        <strain evidence="3">MUCL 33604</strain>
    </source>
</reference>
<gene>
    <name evidence="2" type="ORF">JAAARDRAFT_193331</name>
</gene>
<feature type="compositionally biased region" description="Basic and acidic residues" evidence="1">
    <location>
        <begin position="1"/>
        <end position="10"/>
    </location>
</feature>
<dbReference type="Proteomes" id="UP000027265">
    <property type="component" value="Unassembled WGS sequence"/>
</dbReference>
<organism evidence="2 3">
    <name type="scientific">Jaapia argillacea MUCL 33604</name>
    <dbReference type="NCBI Taxonomy" id="933084"/>
    <lineage>
        <taxon>Eukaryota</taxon>
        <taxon>Fungi</taxon>
        <taxon>Dikarya</taxon>
        <taxon>Basidiomycota</taxon>
        <taxon>Agaricomycotina</taxon>
        <taxon>Agaricomycetes</taxon>
        <taxon>Agaricomycetidae</taxon>
        <taxon>Jaapiales</taxon>
        <taxon>Jaapiaceae</taxon>
        <taxon>Jaapia</taxon>
    </lineage>
</organism>
<dbReference type="OrthoDB" id="6511194at2759"/>
<dbReference type="EMBL" id="KL197717">
    <property type="protein sequence ID" value="KDQ58815.1"/>
    <property type="molecule type" value="Genomic_DNA"/>
</dbReference>
<evidence type="ECO:0000256" key="1">
    <source>
        <dbReference type="SAM" id="MobiDB-lite"/>
    </source>
</evidence>
<accession>A0A067PY65</accession>
<proteinExistence type="predicted"/>
<dbReference type="InParanoid" id="A0A067PY65"/>
<evidence type="ECO:0000313" key="3">
    <source>
        <dbReference type="Proteomes" id="UP000027265"/>
    </source>
</evidence>
<protein>
    <submittedName>
        <fullName evidence="2">Uncharacterized protein</fullName>
    </submittedName>
</protein>
<name>A0A067PY65_9AGAM</name>
<feature type="region of interest" description="Disordered" evidence="1">
    <location>
        <begin position="1"/>
        <end position="39"/>
    </location>
</feature>